<gene>
    <name evidence="13" type="ORF">FH972_006262</name>
</gene>
<evidence type="ECO:0000256" key="8">
    <source>
        <dbReference type="ARBA" id="ARBA00023136"/>
    </source>
</evidence>
<dbReference type="InterPro" id="IPR032867">
    <property type="entry name" value="DYW_dom"/>
</dbReference>
<dbReference type="GO" id="GO:0009451">
    <property type="term" value="P:RNA modification"/>
    <property type="evidence" value="ECO:0007669"/>
    <property type="project" value="InterPro"/>
</dbReference>
<evidence type="ECO:0000256" key="11">
    <source>
        <dbReference type="SAM" id="Phobius"/>
    </source>
</evidence>
<dbReference type="OrthoDB" id="165382at2759"/>
<keyword evidence="4" id="KW-0677">Repeat</keyword>
<dbReference type="Pfam" id="PF01535">
    <property type="entry name" value="PPR"/>
    <property type="match status" value="7"/>
</dbReference>
<dbReference type="GO" id="GO:0006629">
    <property type="term" value="P:lipid metabolic process"/>
    <property type="evidence" value="ECO:0007669"/>
    <property type="project" value="UniProtKB-KW"/>
</dbReference>
<protein>
    <recommendedName>
        <fullName evidence="12">DYW domain-containing protein</fullName>
    </recommendedName>
</protein>
<keyword evidence="8 11" id="KW-0472">Membrane</keyword>
<feature type="repeat" description="PPR" evidence="9">
    <location>
        <begin position="430"/>
        <end position="460"/>
    </location>
</feature>
<evidence type="ECO:0000259" key="12">
    <source>
        <dbReference type="Pfam" id="PF14432"/>
    </source>
</evidence>
<comment type="similarity">
    <text evidence="2">Belongs to the PPR family. PCMP-H subfamily.</text>
</comment>
<dbReference type="GO" id="GO:0003723">
    <property type="term" value="F:RNA binding"/>
    <property type="evidence" value="ECO:0007669"/>
    <property type="project" value="InterPro"/>
</dbReference>
<feature type="transmembrane region" description="Helical" evidence="11">
    <location>
        <begin position="1229"/>
        <end position="1248"/>
    </location>
</feature>
<accession>A0A5N6QUQ0</accession>
<dbReference type="InterPro" id="IPR046849">
    <property type="entry name" value="E2_motif"/>
</dbReference>
<comment type="subcellular location">
    <subcellularLocation>
        <location evidence="1">Endoplasmic reticulum membrane</location>
        <topology evidence="1">Multi-pass membrane protein</topology>
    </subcellularLocation>
</comment>
<dbReference type="InterPro" id="IPR009617">
    <property type="entry name" value="Seipin"/>
</dbReference>
<dbReference type="CDD" id="cd23995">
    <property type="entry name" value="Seipin_BSCL2_like"/>
    <property type="match status" value="1"/>
</dbReference>
<evidence type="ECO:0000256" key="7">
    <source>
        <dbReference type="ARBA" id="ARBA00023098"/>
    </source>
</evidence>
<evidence type="ECO:0000256" key="1">
    <source>
        <dbReference type="ARBA" id="ARBA00004477"/>
    </source>
</evidence>
<sequence length="1342" mass="151794">MIPSVSTAKTNWLDLQSKLIPKKYRESNVCAAGGMKKLAALSPLHHHSRCLLYHAEAQTEFLLRSVEPDTCISSIKQCRTLQSLKSVHASMLRSHLHLNLFFSTNLIAQYASLGSMSHAYSLFSTSQSSDVFLWNVMIRGFVDNGLYCRSMLLYRKMRGLSIQPDNFTFPFVLKACGFLRNLEVGVIVHGNVIELGYESDVVVANSLIAMYGKCERLDISRLVFDRMPERNIVSWSSIIGACAQNAHYEEGLSLFTRMLEEGVRPNRIVILNVMACVYRENQADDVCRVVIDSEFDLDQSVQSATMGMYARCGKIDIARRFFDGILEKDLVSWASMIEAYTQADLPLTALELFKQMLSQRIVLDSVTLLSIIRACSNLASFQQARFIHGFLIRSFFKTQIALETALIDLYVKCGSLVYARNIFDRMQERNIISWSTLISGYGIHGHGKEALYLFDQMKAIIKPDHIAFLAALSACSHGGLIMEGWECFNSMSRDFEVTPRPEHYACMVDLLGRAGRLSEALDFIERMPARPDAGVWGALLGACRIHLNVELAEVAAKSLFELDAENPGRYVLLSNIYASSGKRNKAHRIRDLMKRRGVRKIAGHTIIEIKNKVYTFVAGDQSHPQTNLIYSELENVINRIRQEGYTPDLNFVLHDVEEETKEKMLYVHSEKLAIVFGLLNTGPDSVIRIRKNLRVCGDCHTATKFISKVTGREIIVRDAHRFHHFNEAESKSVEFSAVYVQLGSNTSVVTHHDLNMNIQNNPNGQEHRNQRWVHLPITICKALRAFGAEFNCFLPCRSSCMTVLTEEREKEEKAAVRSDGGENGNGNGSSCGAVFARWLVAMQESKGKGREMELVGEEDHRVTERSHMGQQLLSEKAMHVRPMTHVSMVTTSHLPSPMQKTHVHLHHSTSVSVSHEATPHSRTRTRSRPPPQPNMEEDWKEAHFLIPNPLECFTKLISLQADLIYNCLVSLFSPIVYLLSIVYESYHRAEEAQQMVESAVLKVPSTITHGSTLLLKKLSYGFLGAAYVCMILMTVLALAIVVGVGLVQLWVDHPVFVRESLYFDYTEAYPTAVFYFGDHAGVERNSRWKQSMGVPIGHTYHVSLALLMPDSDFNREIGVFQLSAELLSVNGNVIAKSSHPCMLQYRSFPIRFARTFLMSVPLLLGISRETQKISIEVLKHKEGRHRTEAIRVILVPRAGTSSPPQLYEAQLFIHSQLPWAKQMVHNWKWTLYVWTSLYIYIMLLVLLLCCCKPLIFPMTTENLSERALIIEEPVVEAEIEASEEREVSELLRRWKRSRSKRKAIYLQETMLETIGSSTSSFSVTREETSTVVEDIGDSESVC</sequence>
<dbReference type="Pfam" id="PF14432">
    <property type="entry name" value="DYW_deaminase"/>
    <property type="match status" value="1"/>
</dbReference>
<feature type="transmembrane region" description="Helical" evidence="11">
    <location>
        <begin position="1025"/>
        <end position="1051"/>
    </location>
</feature>
<evidence type="ECO:0000256" key="3">
    <source>
        <dbReference type="ARBA" id="ARBA00022692"/>
    </source>
</evidence>
<dbReference type="InterPro" id="IPR046848">
    <property type="entry name" value="E_motif"/>
</dbReference>
<dbReference type="FunFam" id="1.25.40.10:FF:000344">
    <property type="entry name" value="Pentatricopeptide repeat-containing protein"/>
    <property type="match status" value="1"/>
</dbReference>
<evidence type="ECO:0000256" key="6">
    <source>
        <dbReference type="ARBA" id="ARBA00022989"/>
    </source>
</evidence>
<feature type="repeat" description="PPR" evidence="9">
    <location>
        <begin position="130"/>
        <end position="164"/>
    </location>
</feature>
<organism evidence="13 14">
    <name type="scientific">Carpinus fangiana</name>
    <dbReference type="NCBI Taxonomy" id="176857"/>
    <lineage>
        <taxon>Eukaryota</taxon>
        <taxon>Viridiplantae</taxon>
        <taxon>Streptophyta</taxon>
        <taxon>Embryophyta</taxon>
        <taxon>Tracheophyta</taxon>
        <taxon>Spermatophyta</taxon>
        <taxon>Magnoliopsida</taxon>
        <taxon>eudicotyledons</taxon>
        <taxon>Gunneridae</taxon>
        <taxon>Pentapetalae</taxon>
        <taxon>rosids</taxon>
        <taxon>fabids</taxon>
        <taxon>Fagales</taxon>
        <taxon>Betulaceae</taxon>
        <taxon>Carpinus</taxon>
    </lineage>
</organism>
<dbReference type="Proteomes" id="UP000327013">
    <property type="component" value="Chromosome 2"/>
</dbReference>
<keyword evidence="14" id="KW-1185">Reference proteome</keyword>
<evidence type="ECO:0000313" key="14">
    <source>
        <dbReference type="Proteomes" id="UP000327013"/>
    </source>
</evidence>
<dbReference type="GO" id="GO:0008270">
    <property type="term" value="F:zinc ion binding"/>
    <property type="evidence" value="ECO:0007669"/>
    <property type="project" value="InterPro"/>
</dbReference>
<dbReference type="InterPro" id="IPR046960">
    <property type="entry name" value="PPR_At4g14850-like_plant"/>
</dbReference>
<keyword evidence="3 11" id="KW-0812">Transmembrane</keyword>
<dbReference type="PROSITE" id="PS51375">
    <property type="entry name" value="PPR"/>
    <property type="match status" value="4"/>
</dbReference>
<dbReference type="PANTHER" id="PTHR47926:SF433">
    <property type="entry name" value="PENTATRICOPEPTIDE REPEAT-CONTAINING PROTEIN"/>
    <property type="match status" value="1"/>
</dbReference>
<evidence type="ECO:0000256" key="10">
    <source>
        <dbReference type="SAM" id="MobiDB-lite"/>
    </source>
</evidence>
<name>A0A5N6QUQ0_9ROSI</name>
<keyword evidence="5" id="KW-0256">Endoplasmic reticulum</keyword>
<proteinExistence type="inferred from homology"/>
<dbReference type="Gene3D" id="1.25.40.10">
    <property type="entry name" value="Tetratricopeptide repeat domain"/>
    <property type="match status" value="4"/>
</dbReference>
<reference evidence="13 14" key="1">
    <citation type="submission" date="2019-06" db="EMBL/GenBank/DDBJ databases">
        <title>A chromosomal-level reference genome of Carpinus fangiana (Coryloideae, Betulaceae).</title>
        <authorList>
            <person name="Yang X."/>
            <person name="Wang Z."/>
            <person name="Zhang L."/>
            <person name="Hao G."/>
            <person name="Liu J."/>
            <person name="Yang Y."/>
        </authorList>
    </citation>
    <scope>NUCLEOTIDE SEQUENCE [LARGE SCALE GENOMIC DNA]</scope>
    <source>
        <strain evidence="13">Cfa_2016G</strain>
        <tissue evidence="13">Leaf</tissue>
    </source>
</reference>
<dbReference type="Pfam" id="PF06775">
    <property type="entry name" value="Seipin"/>
    <property type="match status" value="1"/>
</dbReference>
<dbReference type="Pfam" id="PF20431">
    <property type="entry name" value="E_motif"/>
    <property type="match status" value="1"/>
</dbReference>
<dbReference type="InterPro" id="IPR011990">
    <property type="entry name" value="TPR-like_helical_dom_sf"/>
</dbReference>
<keyword evidence="7" id="KW-0443">Lipid metabolism</keyword>
<dbReference type="Pfam" id="PF20430">
    <property type="entry name" value="Eplus_motif"/>
    <property type="match status" value="1"/>
</dbReference>
<evidence type="ECO:0000256" key="2">
    <source>
        <dbReference type="ARBA" id="ARBA00006643"/>
    </source>
</evidence>
<feature type="repeat" description="PPR" evidence="9">
    <location>
        <begin position="329"/>
        <end position="363"/>
    </location>
</feature>
<dbReference type="NCBIfam" id="TIGR00756">
    <property type="entry name" value="PPR"/>
    <property type="match status" value="3"/>
</dbReference>
<dbReference type="PANTHER" id="PTHR47926">
    <property type="entry name" value="PENTATRICOPEPTIDE REPEAT-CONTAINING PROTEIN"/>
    <property type="match status" value="1"/>
</dbReference>
<dbReference type="InterPro" id="IPR002885">
    <property type="entry name" value="PPR_rpt"/>
</dbReference>
<evidence type="ECO:0000256" key="5">
    <source>
        <dbReference type="ARBA" id="ARBA00022824"/>
    </source>
</evidence>
<dbReference type="EMBL" id="CM017322">
    <property type="protein sequence ID" value="KAE8009853.1"/>
    <property type="molecule type" value="Genomic_DNA"/>
</dbReference>
<feature type="repeat" description="PPR" evidence="9">
    <location>
        <begin position="231"/>
        <end position="265"/>
    </location>
</feature>
<dbReference type="GO" id="GO:0140042">
    <property type="term" value="P:lipid droplet formation"/>
    <property type="evidence" value="ECO:0007669"/>
    <property type="project" value="UniProtKB-ARBA"/>
</dbReference>
<dbReference type="GO" id="GO:0005789">
    <property type="term" value="C:endoplasmic reticulum membrane"/>
    <property type="evidence" value="ECO:0007669"/>
    <property type="project" value="UniProtKB-SubCell"/>
</dbReference>
<evidence type="ECO:0000313" key="13">
    <source>
        <dbReference type="EMBL" id="KAE8009853.1"/>
    </source>
</evidence>
<evidence type="ECO:0000256" key="4">
    <source>
        <dbReference type="ARBA" id="ARBA00022737"/>
    </source>
</evidence>
<dbReference type="FunFam" id="1.25.40.10:FF:002166">
    <property type="entry name" value="Pentatricopeptide (PPR) repeat-containing protein-like"/>
    <property type="match status" value="1"/>
</dbReference>
<feature type="region of interest" description="Disordered" evidence="10">
    <location>
        <begin position="905"/>
        <end position="935"/>
    </location>
</feature>
<keyword evidence="6 11" id="KW-1133">Transmembrane helix</keyword>
<evidence type="ECO:0000256" key="9">
    <source>
        <dbReference type="PROSITE-ProRule" id="PRU00708"/>
    </source>
</evidence>
<feature type="domain" description="DYW" evidence="12">
    <location>
        <begin position="644"/>
        <end position="729"/>
    </location>
</feature>
<dbReference type="FunFam" id="1.25.40.10:FF:001050">
    <property type="entry name" value="Pentatricopeptide repeat-containing protein At2g33760"/>
    <property type="match status" value="1"/>
</dbReference>